<evidence type="ECO:0000313" key="11">
    <source>
        <dbReference type="EMBL" id="MBF6058036.1"/>
    </source>
</evidence>
<name>A0ABS0C1D6_9GAMM</name>
<dbReference type="SUPFAM" id="SSF142754">
    <property type="entry name" value="NadA-like"/>
    <property type="match status" value="1"/>
</dbReference>
<gene>
    <name evidence="11" type="primary">nadA</name>
    <name evidence="11" type="ORF">H8792_006740</name>
</gene>
<keyword evidence="9" id="KW-0411">Iron-sulfur</keyword>
<accession>A0ABS0C1D6</accession>
<dbReference type="NCBIfam" id="NF006878">
    <property type="entry name" value="PRK09375.1-2"/>
    <property type="match status" value="1"/>
</dbReference>
<evidence type="ECO:0000256" key="2">
    <source>
        <dbReference type="ARBA" id="ARBA00005065"/>
    </source>
</evidence>
<dbReference type="RefSeq" id="WP_185978179.1">
    <property type="nucleotide sequence ID" value="NZ_JACBGI020000010.1"/>
</dbReference>
<evidence type="ECO:0000313" key="12">
    <source>
        <dbReference type="Proteomes" id="UP001193680"/>
    </source>
</evidence>
<dbReference type="PANTHER" id="PTHR30573:SF0">
    <property type="entry name" value="QUINOLINATE SYNTHASE, CHLOROPLASTIC"/>
    <property type="match status" value="1"/>
</dbReference>
<sequence>MSVSQAKQIPVQLEGRIQHLASNAPTQPWLNKQQKQTLKEEIKRLLKEHNAQIVAHYYVDDELQELAEETGGVVADSLEMANFGAQSAADVLVVCGVRFMGETAKMLSPEKTVLMPDLDATCSLDVGCPAKEFAEFCAQHPDHTVVVYANTSAEVKAIADWVVTSGNALQIVSHLKERGEKIIWAPDRHLGNWIEKETGIEMIRWQGHCIVHDEFKSFELEELCCKHPNAKVLVHPESPASVVDQADIVGSTKVLLNAVQTMDDEEFIVATDYNIFYKMQQLAPNKKLYVAPTGGHGATCKSCAHCPWMAMNGLQNLAECLRTLSPRIELDETVRRKALQSVQRMLDFSRQAGLVSVVNKAD</sequence>
<protein>
    <recommendedName>
        <fullName evidence="3 10">Quinolinate synthase</fullName>
        <ecNumber evidence="3 10">2.5.1.72</ecNumber>
    </recommendedName>
</protein>
<dbReference type="Gene3D" id="3.40.50.10800">
    <property type="entry name" value="NadA-like"/>
    <property type="match status" value="3"/>
</dbReference>
<evidence type="ECO:0000256" key="3">
    <source>
        <dbReference type="ARBA" id="ARBA00012669"/>
    </source>
</evidence>
<keyword evidence="7" id="KW-0479">Metal-binding</keyword>
<evidence type="ECO:0000256" key="4">
    <source>
        <dbReference type="ARBA" id="ARBA00022485"/>
    </source>
</evidence>
<evidence type="ECO:0000256" key="10">
    <source>
        <dbReference type="NCBIfam" id="TIGR00550"/>
    </source>
</evidence>
<evidence type="ECO:0000256" key="8">
    <source>
        <dbReference type="ARBA" id="ARBA00023004"/>
    </source>
</evidence>
<dbReference type="NCBIfam" id="TIGR00550">
    <property type="entry name" value="nadA"/>
    <property type="match status" value="1"/>
</dbReference>
<dbReference type="InterPro" id="IPR003473">
    <property type="entry name" value="NadA"/>
</dbReference>
<keyword evidence="5" id="KW-0662">Pyridine nucleotide biosynthesis</keyword>
<keyword evidence="4" id="KW-0004">4Fe-4S</keyword>
<keyword evidence="6 11" id="KW-0808">Transferase</keyword>
<dbReference type="GO" id="GO:0016740">
    <property type="term" value="F:transferase activity"/>
    <property type="evidence" value="ECO:0007669"/>
    <property type="project" value="UniProtKB-KW"/>
</dbReference>
<evidence type="ECO:0000256" key="1">
    <source>
        <dbReference type="ARBA" id="ARBA00001966"/>
    </source>
</evidence>
<keyword evidence="12" id="KW-1185">Reference proteome</keyword>
<dbReference type="InterPro" id="IPR036094">
    <property type="entry name" value="NadA_sf"/>
</dbReference>
<organism evidence="11 12">
    <name type="scientific">Thiomicrorhabdus heinhorstiae</name>
    <dbReference type="NCBI Taxonomy" id="2748010"/>
    <lineage>
        <taxon>Bacteria</taxon>
        <taxon>Pseudomonadati</taxon>
        <taxon>Pseudomonadota</taxon>
        <taxon>Gammaproteobacteria</taxon>
        <taxon>Thiotrichales</taxon>
        <taxon>Piscirickettsiaceae</taxon>
        <taxon>Thiomicrorhabdus</taxon>
    </lineage>
</organism>
<dbReference type="PANTHER" id="PTHR30573">
    <property type="entry name" value="QUINOLINATE SYNTHETASE A"/>
    <property type="match status" value="1"/>
</dbReference>
<evidence type="ECO:0000256" key="5">
    <source>
        <dbReference type="ARBA" id="ARBA00022642"/>
    </source>
</evidence>
<evidence type="ECO:0000256" key="6">
    <source>
        <dbReference type="ARBA" id="ARBA00022679"/>
    </source>
</evidence>
<proteinExistence type="predicted"/>
<evidence type="ECO:0000256" key="9">
    <source>
        <dbReference type="ARBA" id="ARBA00023014"/>
    </source>
</evidence>
<comment type="caution">
    <text evidence="11">The sequence shown here is derived from an EMBL/GenBank/DDBJ whole genome shotgun (WGS) entry which is preliminary data.</text>
</comment>
<dbReference type="NCBIfam" id="NF006877">
    <property type="entry name" value="PRK09375.1-1"/>
    <property type="match status" value="1"/>
</dbReference>
<comment type="cofactor">
    <cofactor evidence="1">
        <name>[4Fe-4S] cluster</name>
        <dbReference type="ChEBI" id="CHEBI:49883"/>
    </cofactor>
</comment>
<dbReference type="EC" id="2.5.1.72" evidence="3 10"/>
<evidence type="ECO:0000256" key="7">
    <source>
        <dbReference type="ARBA" id="ARBA00022723"/>
    </source>
</evidence>
<reference evidence="11 12" key="1">
    <citation type="submission" date="2020-11" db="EMBL/GenBank/DDBJ databases">
        <title>Sulfur oxidizing isolate from Hospital Hole Sinkhole.</title>
        <authorList>
            <person name="Scott K.M."/>
        </authorList>
    </citation>
    <scope>NUCLEOTIDE SEQUENCE [LARGE SCALE GENOMIC DNA]</scope>
    <source>
        <strain evidence="11 12">HH1</strain>
    </source>
</reference>
<keyword evidence="8" id="KW-0408">Iron</keyword>
<dbReference type="Pfam" id="PF02445">
    <property type="entry name" value="NadA"/>
    <property type="match status" value="1"/>
</dbReference>
<dbReference type="EMBL" id="JACBGI020000010">
    <property type="protein sequence ID" value="MBF6058036.1"/>
    <property type="molecule type" value="Genomic_DNA"/>
</dbReference>
<comment type="pathway">
    <text evidence="2">Cofactor biosynthesis; NAD(+) biosynthesis; quinolinate from iminoaspartate: step 1/1.</text>
</comment>
<dbReference type="Proteomes" id="UP001193680">
    <property type="component" value="Unassembled WGS sequence"/>
</dbReference>